<keyword evidence="3" id="KW-1185">Reference proteome</keyword>
<protein>
    <submittedName>
        <fullName evidence="2">Major capsid protein</fullName>
    </submittedName>
</protein>
<feature type="region of interest" description="Disordered" evidence="1">
    <location>
        <begin position="30"/>
        <end position="55"/>
    </location>
</feature>
<reference evidence="3" key="1">
    <citation type="journal article" date="2019" name="Int. J. Syst. Evol. Microbiol.">
        <title>The Global Catalogue of Microorganisms (GCM) 10K type strain sequencing project: providing services to taxonomists for standard genome sequencing and annotation.</title>
        <authorList>
            <consortium name="The Broad Institute Genomics Platform"/>
            <consortium name="The Broad Institute Genome Sequencing Center for Infectious Disease"/>
            <person name="Wu L."/>
            <person name="Ma J."/>
        </authorList>
    </citation>
    <scope>NUCLEOTIDE SEQUENCE [LARGE SCALE GENOMIC DNA]</scope>
    <source>
        <strain evidence="3">NBRC 15640</strain>
    </source>
</reference>
<evidence type="ECO:0000313" key="2">
    <source>
        <dbReference type="EMBL" id="GLQ72908.1"/>
    </source>
</evidence>
<dbReference type="Proteomes" id="UP001156690">
    <property type="component" value="Unassembled WGS sequence"/>
</dbReference>
<organism evidence="2 3">
    <name type="scientific">Vibrio penaeicida</name>
    <dbReference type="NCBI Taxonomy" id="104609"/>
    <lineage>
        <taxon>Bacteria</taxon>
        <taxon>Pseudomonadati</taxon>
        <taxon>Pseudomonadota</taxon>
        <taxon>Gammaproteobacteria</taxon>
        <taxon>Vibrionales</taxon>
        <taxon>Vibrionaceae</taxon>
        <taxon>Vibrio</taxon>
    </lineage>
</organism>
<dbReference type="RefSeq" id="WP_126608506.1">
    <property type="nucleotide sequence ID" value="NZ_AP025145.1"/>
</dbReference>
<dbReference type="NCBIfam" id="TIGR04387">
    <property type="entry name" value="capsid_maj_N4"/>
    <property type="match status" value="1"/>
</dbReference>
<comment type="caution">
    <text evidence="2">The sequence shown here is derived from an EMBL/GenBank/DDBJ whole genome shotgun (WGS) entry which is preliminary data.</text>
</comment>
<feature type="compositionally biased region" description="Basic residues" evidence="1">
    <location>
        <begin position="37"/>
        <end position="47"/>
    </location>
</feature>
<proteinExistence type="predicted"/>
<dbReference type="EMBL" id="BSNX01000022">
    <property type="protein sequence ID" value="GLQ72908.1"/>
    <property type="molecule type" value="Genomic_DNA"/>
</dbReference>
<dbReference type="AlphaFoldDB" id="A0AAV5NRN1"/>
<accession>A0AAV5NRN1</accession>
<evidence type="ECO:0000256" key="1">
    <source>
        <dbReference type="SAM" id="MobiDB-lite"/>
    </source>
</evidence>
<dbReference type="InterPro" id="IPR025267">
    <property type="entry name" value="ORF017-like"/>
</dbReference>
<dbReference type="Pfam" id="PF13252">
    <property type="entry name" value="Phage_capsid_3"/>
    <property type="match status" value="1"/>
</dbReference>
<gene>
    <name evidence="2" type="ORF">GCM10007932_22680</name>
</gene>
<sequence>MTTITKEQARKIQQVALYTASLRHRSFVNMLTEASPKRAKGDKKKRERQTSPHAPIVRVTDLSKSAGDTVDMQIVHNLSKRPTMGDRKIAGRGESLDFTSFELSINQGRHQVDAGGKMSQQRTVHDLRQTARTLLGPYFNNLQDQVATFQFAGARGDYLHDDVIVPLEGHDEFREIMVNDLMPPTYDRHFFGGDATAFELLDQADQFSLGTVDNLCLYLEEMAHPLQPIRYHGDELSGDEPFYLLMVTPRQWHDWKQTTTYKDWQQLAANALNRARNFKHPVFSGECAMRGNILVRKYKGIPVRFNAGSRVKVSDNTDHASVSDKVAGTTIDRGMLIGGQAVATAWGKTQHGSQFSIHEEKVDAGNRTEITIGWMNGLKKIRFADKQGRVNDHGVIALDTAVSG</sequence>
<name>A0AAV5NRN1_9VIBR</name>
<evidence type="ECO:0000313" key="3">
    <source>
        <dbReference type="Proteomes" id="UP001156690"/>
    </source>
</evidence>